<evidence type="ECO:0000313" key="6">
    <source>
        <dbReference type="EMBL" id="MFC3673192.1"/>
    </source>
</evidence>
<evidence type="ECO:0000256" key="4">
    <source>
        <dbReference type="PROSITE-ProRule" id="PRU00335"/>
    </source>
</evidence>
<organism evidence="6 7">
    <name type="scientific">Novosphingobium pokkalii</name>
    <dbReference type="NCBI Taxonomy" id="1770194"/>
    <lineage>
        <taxon>Bacteria</taxon>
        <taxon>Pseudomonadati</taxon>
        <taxon>Pseudomonadota</taxon>
        <taxon>Alphaproteobacteria</taxon>
        <taxon>Sphingomonadales</taxon>
        <taxon>Sphingomonadaceae</taxon>
        <taxon>Novosphingobium</taxon>
    </lineage>
</organism>
<keyword evidence="2 4" id="KW-0238">DNA-binding</keyword>
<sequence length="195" mass="19960">MKPSDPSPPAGLRQKLVDAATLALDAGAGEPSLRALARDLGVSAMASYRHFPDKAALMAAVVAQGFVRLSATLAAADASAPGMQALVAQGLAYVDFAMAQPGLFRLMFSPAGQADNAAAARAQAYNRLSARVAALQPGNPAAATLACWAVVHGLAVLQLDHALATSREELREALAVAIRGLGVEQQAVNPPETRG</sequence>
<keyword evidence="1" id="KW-0805">Transcription regulation</keyword>
<dbReference type="PROSITE" id="PS50977">
    <property type="entry name" value="HTH_TETR_2"/>
    <property type="match status" value="1"/>
</dbReference>
<dbReference type="PANTHER" id="PTHR30055:SF220">
    <property type="entry name" value="TETR-FAMILY REGULATORY PROTEIN"/>
    <property type="match status" value="1"/>
</dbReference>
<dbReference type="SUPFAM" id="SSF48498">
    <property type="entry name" value="Tetracyclin repressor-like, C-terminal domain"/>
    <property type="match status" value="1"/>
</dbReference>
<feature type="DNA-binding region" description="H-T-H motif" evidence="4">
    <location>
        <begin position="32"/>
        <end position="51"/>
    </location>
</feature>
<evidence type="ECO:0000256" key="2">
    <source>
        <dbReference type="ARBA" id="ARBA00023125"/>
    </source>
</evidence>
<evidence type="ECO:0000256" key="1">
    <source>
        <dbReference type="ARBA" id="ARBA00023015"/>
    </source>
</evidence>
<dbReference type="Pfam" id="PF13305">
    <property type="entry name" value="TetR_C_33"/>
    <property type="match status" value="1"/>
</dbReference>
<dbReference type="Gene3D" id="1.10.357.10">
    <property type="entry name" value="Tetracycline Repressor, domain 2"/>
    <property type="match status" value="1"/>
</dbReference>
<dbReference type="PANTHER" id="PTHR30055">
    <property type="entry name" value="HTH-TYPE TRANSCRIPTIONAL REGULATOR RUTR"/>
    <property type="match status" value="1"/>
</dbReference>
<dbReference type="Proteomes" id="UP001595683">
    <property type="component" value="Unassembled WGS sequence"/>
</dbReference>
<proteinExistence type="predicted"/>
<dbReference type="EMBL" id="JBHRYE010000039">
    <property type="protein sequence ID" value="MFC3673192.1"/>
    <property type="molecule type" value="Genomic_DNA"/>
</dbReference>
<name>A0ABV7V8A9_9SPHN</name>
<dbReference type="InterPro" id="IPR009057">
    <property type="entry name" value="Homeodomain-like_sf"/>
</dbReference>
<evidence type="ECO:0000259" key="5">
    <source>
        <dbReference type="PROSITE" id="PS50977"/>
    </source>
</evidence>
<comment type="caution">
    <text evidence="6">The sequence shown here is derived from an EMBL/GenBank/DDBJ whole genome shotgun (WGS) entry which is preliminary data.</text>
</comment>
<dbReference type="InterPro" id="IPR001647">
    <property type="entry name" value="HTH_TetR"/>
</dbReference>
<protein>
    <submittedName>
        <fullName evidence="6">TetR/AcrR family transcriptional regulator</fullName>
    </submittedName>
</protein>
<dbReference type="Pfam" id="PF00440">
    <property type="entry name" value="TetR_N"/>
    <property type="match status" value="1"/>
</dbReference>
<dbReference type="RefSeq" id="WP_191325317.1">
    <property type="nucleotide sequence ID" value="NZ_BMZP01000016.1"/>
</dbReference>
<dbReference type="InterPro" id="IPR025996">
    <property type="entry name" value="MT1864/Rv1816-like_C"/>
</dbReference>
<reference evidence="7" key="1">
    <citation type="journal article" date="2019" name="Int. J. Syst. Evol. Microbiol.">
        <title>The Global Catalogue of Microorganisms (GCM) 10K type strain sequencing project: providing services to taxonomists for standard genome sequencing and annotation.</title>
        <authorList>
            <consortium name="The Broad Institute Genomics Platform"/>
            <consortium name="The Broad Institute Genome Sequencing Center for Infectious Disease"/>
            <person name="Wu L."/>
            <person name="Ma J."/>
        </authorList>
    </citation>
    <scope>NUCLEOTIDE SEQUENCE [LARGE SCALE GENOMIC DNA]</scope>
    <source>
        <strain evidence="7">KCTC 42224</strain>
    </source>
</reference>
<gene>
    <name evidence="6" type="ORF">ACFOOT_17360</name>
</gene>
<keyword evidence="7" id="KW-1185">Reference proteome</keyword>
<dbReference type="InterPro" id="IPR036271">
    <property type="entry name" value="Tet_transcr_reg_TetR-rel_C_sf"/>
</dbReference>
<dbReference type="SUPFAM" id="SSF46689">
    <property type="entry name" value="Homeodomain-like"/>
    <property type="match status" value="1"/>
</dbReference>
<accession>A0ABV7V8A9</accession>
<keyword evidence="3" id="KW-0804">Transcription</keyword>
<evidence type="ECO:0000313" key="7">
    <source>
        <dbReference type="Proteomes" id="UP001595683"/>
    </source>
</evidence>
<feature type="domain" description="HTH tetR-type" evidence="5">
    <location>
        <begin position="10"/>
        <end position="69"/>
    </location>
</feature>
<dbReference type="InterPro" id="IPR050109">
    <property type="entry name" value="HTH-type_TetR-like_transc_reg"/>
</dbReference>
<evidence type="ECO:0000256" key="3">
    <source>
        <dbReference type="ARBA" id="ARBA00023163"/>
    </source>
</evidence>